<evidence type="ECO:0000256" key="1">
    <source>
        <dbReference type="SAM" id="SignalP"/>
    </source>
</evidence>
<keyword evidence="3" id="KW-1185">Reference proteome</keyword>
<dbReference type="EMBL" id="BAAAYL010000001">
    <property type="protein sequence ID" value="GAA3378641.1"/>
    <property type="molecule type" value="Genomic_DNA"/>
</dbReference>
<evidence type="ECO:0000313" key="3">
    <source>
        <dbReference type="Proteomes" id="UP001499990"/>
    </source>
</evidence>
<name>A0ABP6SL62_9ACTN</name>
<evidence type="ECO:0008006" key="4">
    <source>
        <dbReference type="Google" id="ProtNLM"/>
    </source>
</evidence>
<protein>
    <recommendedName>
        <fullName evidence="4">Lipoprotein</fullName>
    </recommendedName>
</protein>
<dbReference type="PROSITE" id="PS51257">
    <property type="entry name" value="PROKAR_LIPOPROTEIN"/>
    <property type="match status" value="1"/>
</dbReference>
<proteinExistence type="predicted"/>
<feature type="signal peptide" evidence="1">
    <location>
        <begin position="1"/>
        <end position="28"/>
    </location>
</feature>
<dbReference type="Proteomes" id="UP001499990">
    <property type="component" value="Unassembled WGS sequence"/>
</dbReference>
<accession>A0ABP6SL62</accession>
<comment type="caution">
    <text evidence="2">The sequence shown here is derived from an EMBL/GenBank/DDBJ whole genome shotgun (WGS) entry which is preliminary data.</text>
</comment>
<gene>
    <name evidence="2" type="ORF">GCM10020367_58970</name>
</gene>
<reference evidence="3" key="1">
    <citation type="journal article" date="2019" name="Int. J. Syst. Evol. Microbiol.">
        <title>The Global Catalogue of Microorganisms (GCM) 10K type strain sequencing project: providing services to taxonomists for standard genome sequencing and annotation.</title>
        <authorList>
            <consortium name="The Broad Institute Genomics Platform"/>
            <consortium name="The Broad Institute Genome Sequencing Center for Infectious Disease"/>
            <person name="Wu L."/>
            <person name="Ma J."/>
        </authorList>
    </citation>
    <scope>NUCLEOTIDE SEQUENCE [LARGE SCALE GENOMIC DNA]</scope>
    <source>
        <strain evidence="3">JCM 9651</strain>
    </source>
</reference>
<keyword evidence="1" id="KW-0732">Signal</keyword>
<organism evidence="2 3">
    <name type="scientific">Streptomyces sannanensis</name>
    <dbReference type="NCBI Taxonomy" id="285536"/>
    <lineage>
        <taxon>Bacteria</taxon>
        <taxon>Bacillati</taxon>
        <taxon>Actinomycetota</taxon>
        <taxon>Actinomycetes</taxon>
        <taxon>Kitasatosporales</taxon>
        <taxon>Streptomycetaceae</taxon>
        <taxon>Streptomyces</taxon>
    </lineage>
</organism>
<evidence type="ECO:0000313" key="2">
    <source>
        <dbReference type="EMBL" id="GAA3378641.1"/>
    </source>
</evidence>
<feature type="chain" id="PRO_5045038205" description="Lipoprotein" evidence="1">
    <location>
        <begin position="29"/>
        <end position="147"/>
    </location>
</feature>
<sequence>MRRLLSGLITAGACVALLTACTHPTASAGPGPGAAEVAATCPGPSPAANISDIPSGLKVGELGVVTDVRKQHDFTYVVISTRESIREAFRHMHKLADQAGFTVLSEQNDGIDAEIFVKTPHGQGFVSMSEGSCGQVIVVVELPGPPK</sequence>